<feature type="compositionally biased region" description="Polar residues" evidence="1">
    <location>
        <begin position="72"/>
        <end position="81"/>
    </location>
</feature>
<reference evidence="3 4" key="1">
    <citation type="journal article" date="2021" name="Cell Host Microbe">
        <title>in vivo commensal control of Clostridioides difficile virulence.</title>
        <authorList>
            <person name="Girinathan B.P."/>
            <person name="Dibenedetto N."/>
            <person name="Worley J.N."/>
            <person name="Peltier J."/>
            <person name="Arrieta-Ortiz M.L."/>
            <person name="Rupa Christinal Immanuel S."/>
            <person name="Lavin R."/>
            <person name="Delaney M.L."/>
            <person name="Cummins C."/>
            <person name="Hoffmann M."/>
            <person name="Luo Y."/>
            <person name="Gonzalez-Escalona N."/>
            <person name="Allard M."/>
            <person name="Onderdonk A.B."/>
            <person name="Gerber G.K."/>
            <person name="Sonenshein A.L."/>
            <person name="Baliga N."/>
            <person name="Dupuy B."/>
            <person name="Bry L."/>
        </authorList>
    </citation>
    <scope>NUCLEOTIDE SEQUENCE [LARGE SCALE GENOMIC DNA]</scope>
    <source>
        <strain evidence="3 4">DSM 599</strain>
    </source>
</reference>
<evidence type="ECO:0000313" key="3">
    <source>
        <dbReference type="EMBL" id="MBY0756498.1"/>
    </source>
</evidence>
<feature type="compositionally biased region" description="Basic and acidic residues" evidence="1">
    <location>
        <begin position="54"/>
        <end position="71"/>
    </location>
</feature>
<evidence type="ECO:0000256" key="2">
    <source>
        <dbReference type="SAM" id="Phobius"/>
    </source>
</evidence>
<proteinExistence type="predicted"/>
<keyword evidence="4" id="KW-1185">Reference proteome</keyword>
<evidence type="ECO:0000313" key="4">
    <source>
        <dbReference type="Proteomes" id="UP001299068"/>
    </source>
</evidence>
<comment type="caution">
    <text evidence="3">The sequence shown here is derived from an EMBL/GenBank/DDBJ whole genome shotgun (WGS) entry which is preliminary data.</text>
</comment>
<gene>
    <name evidence="3" type="ORF">K5V21_13690</name>
</gene>
<name>A0ABS7L0W5_CLOSR</name>
<organism evidence="3 4">
    <name type="scientific">Clostridium sardiniense</name>
    <name type="common">Clostridium absonum</name>
    <dbReference type="NCBI Taxonomy" id="29369"/>
    <lineage>
        <taxon>Bacteria</taxon>
        <taxon>Bacillati</taxon>
        <taxon>Bacillota</taxon>
        <taxon>Clostridia</taxon>
        <taxon>Eubacteriales</taxon>
        <taxon>Clostridiaceae</taxon>
        <taxon>Clostridium</taxon>
    </lineage>
</organism>
<accession>A0ABS7L0W5</accession>
<protein>
    <submittedName>
        <fullName evidence="3">Uncharacterized protein</fullName>
    </submittedName>
</protein>
<dbReference type="EMBL" id="JAIKTU010000011">
    <property type="protein sequence ID" value="MBY0756498.1"/>
    <property type="molecule type" value="Genomic_DNA"/>
</dbReference>
<keyword evidence="2" id="KW-0472">Membrane</keyword>
<dbReference type="Proteomes" id="UP001299068">
    <property type="component" value="Unassembled WGS sequence"/>
</dbReference>
<evidence type="ECO:0000256" key="1">
    <source>
        <dbReference type="SAM" id="MobiDB-lite"/>
    </source>
</evidence>
<keyword evidence="2" id="KW-1133">Transmembrane helix</keyword>
<sequence length="235" mass="25197">MAKEKKSIFKKWWFWLIVIIIIIGAIGSGGKSDKSTSSKSDSNVSKNEVNTSNNKKEEPKNEKTEGRDNSTAKETTLSTGTFDVGSDIPEGRYVCKSLDGSGNFVVNKGGVPVVNDILDPTGKDGVKTVTCDLTKGESIQISSINKVRFTPAQTKVSDKLTTGTWKVGIDIKPGKYVATAKSGSGNFVVYNNGVPTVNEILDASGENGVKTVTCKLKDGETIDIASLNEVYFESK</sequence>
<feature type="transmembrane region" description="Helical" evidence="2">
    <location>
        <begin position="12"/>
        <end position="30"/>
    </location>
</feature>
<keyword evidence="2" id="KW-0812">Transmembrane</keyword>
<dbReference type="RefSeq" id="WP_221861743.1">
    <property type="nucleotide sequence ID" value="NZ_JAIKTU010000011.1"/>
</dbReference>
<feature type="region of interest" description="Disordered" evidence="1">
    <location>
        <begin position="28"/>
        <end position="83"/>
    </location>
</feature>